<evidence type="ECO:0000313" key="1">
    <source>
        <dbReference type="EMBL" id="AOP53744.1"/>
    </source>
</evidence>
<accession>A0A1D7W438</accession>
<protein>
    <submittedName>
        <fullName evidence="1">Uncharacterized protein</fullName>
    </submittedName>
</protein>
<name>A0A1D7W438_BREAU</name>
<reference evidence="2" key="1">
    <citation type="submission" date="2016-09" db="EMBL/GenBank/DDBJ databases">
        <title>Complete Genome Sequence of Brevibacterium linens SMQ-1335.</title>
        <authorList>
            <person name="de Melo A.G."/>
            <person name="Labrie S.J."/>
            <person name="Dumaresq J."/>
            <person name="Roberts R.J."/>
            <person name="Tremblay D.M."/>
            <person name="Moineau S."/>
        </authorList>
    </citation>
    <scope>NUCLEOTIDE SEQUENCE [LARGE SCALE GENOMIC DNA]</scope>
    <source>
        <strain evidence="2">SMQ-1335</strain>
    </source>
</reference>
<sequence length="38" mass="4528">MLLQVHKFNAGAKRLYEREGFVEVGETETHHLLRHPQR</sequence>
<proteinExistence type="predicted"/>
<dbReference type="SUPFAM" id="SSF55729">
    <property type="entry name" value="Acyl-CoA N-acyltransferases (Nat)"/>
    <property type="match status" value="1"/>
</dbReference>
<dbReference type="Proteomes" id="UP000094793">
    <property type="component" value="Chromosome"/>
</dbReference>
<organism evidence="1 2">
    <name type="scientific">Brevibacterium aurantiacum</name>
    <dbReference type="NCBI Taxonomy" id="273384"/>
    <lineage>
        <taxon>Bacteria</taxon>
        <taxon>Bacillati</taxon>
        <taxon>Actinomycetota</taxon>
        <taxon>Actinomycetes</taxon>
        <taxon>Micrococcales</taxon>
        <taxon>Brevibacteriaceae</taxon>
        <taxon>Brevibacterium</taxon>
    </lineage>
</organism>
<dbReference type="KEGG" id="blin:BLSMQ_2036"/>
<evidence type="ECO:0000313" key="2">
    <source>
        <dbReference type="Proteomes" id="UP000094793"/>
    </source>
</evidence>
<dbReference type="EMBL" id="CP017150">
    <property type="protein sequence ID" value="AOP53744.1"/>
    <property type="molecule type" value="Genomic_DNA"/>
</dbReference>
<dbReference type="AlphaFoldDB" id="A0A1D7W438"/>
<dbReference type="Gene3D" id="3.40.630.30">
    <property type="match status" value="1"/>
</dbReference>
<gene>
    <name evidence="1" type="ORF">BLSMQ_2036</name>
</gene>
<dbReference type="InterPro" id="IPR016181">
    <property type="entry name" value="Acyl_CoA_acyltransferase"/>
</dbReference>